<evidence type="ECO:0000313" key="4">
    <source>
        <dbReference type="Proteomes" id="UP000314986"/>
    </source>
</evidence>
<dbReference type="InterPro" id="IPR050782">
    <property type="entry name" value="PP1_regulatory_subunit_3"/>
</dbReference>
<dbReference type="GO" id="GO:2001069">
    <property type="term" value="F:glycogen binding"/>
    <property type="evidence" value="ECO:0007669"/>
    <property type="project" value="TreeGrafter"/>
</dbReference>
<organism evidence="3 4">
    <name type="scientific">Callorhinchus milii</name>
    <name type="common">Ghost shark</name>
    <dbReference type="NCBI Taxonomy" id="7868"/>
    <lineage>
        <taxon>Eukaryota</taxon>
        <taxon>Metazoa</taxon>
        <taxon>Chordata</taxon>
        <taxon>Craniata</taxon>
        <taxon>Vertebrata</taxon>
        <taxon>Chondrichthyes</taxon>
        <taxon>Holocephali</taxon>
        <taxon>Chimaeriformes</taxon>
        <taxon>Callorhinchidae</taxon>
        <taxon>Callorhinchus</taxon>
    </lineage>
</organism>
<dbReference type="PANTHER" id="PTHR12307">
    <property type="entry name" value="PROTEIN PHOSPHATASE 1 REGULATORY SUBUNIT"/>
    <property type="match status" value="1"/>
</dbReference>
<proteinExistence type="predicted"/>
<dbReference type="InterPro" id="IPR038175">
    <property type="entry name" value="CBM21_dom_sf"/>
</dbReference>
<dbReference type="Pfam" id="PF03370">
    <property type="entry name" value="CBM_21"/>
    <property type="match status" value="1"/>
</dbReference>
<dbReference type="Ensembl" id="ENSCMIT00000004175.1">
    <property type="protein sequence ID" value="ENSCMIP00000004023.1"/>
    <property type="gene ID" value="ENSCMIG00000002410.1"/>
</dbReference>
<dbReference type="PROSITE" id="PS51159">
    <property type="entry name" value="CBM21"/>
    <property type="match status" value="1"/>
</dbReference>
<feature type="compositionally biased region" description="Low complexity" evidence="1">
    <location>
        <begin position="1"/>
        <end position="16"/>
    </location>
</feature>
<dbReference type="InParanoid" id="A0A4W3GK09"/>
<dbReference type="STRING" id="7868.ENSCMIP00000004023"/>
<dbReference type="Gene3D" id="2.60.40.2440">
    <property type="entry name" value="Carbohydrate binding type-21 domain"/>
    <property type="match status" value="1"/>
</dbReference>
<reference evidence="4" key="3">
    <citation type="journal article" date="2014" name="Nature">
        <title>Elephant shark genome provides unique insights into gnathostome evolution.</title>
        <authorList>
            <consortium name="International Elephant Shark Genome Sequencing Consortium"/>
            <person name="Venkatesh B."/>
            <person name="Lee A.P."/>
            <person name="Ravi V."/>
            <person name="Maurya A.K."/>
            <person name="Lian M.M."/>
            <person name="Swann J.B."/>
            <person name="Ohta Y."/>
            <person name="Flajnik M.F."/>
            <person name="Sutoh Y."/>
            <person name="Kasahara M."/>
            <person name="Hoon S."/>
            <person name="Gangu V."/>
            <person name="Roy S.W."/>
            <person name="Irimia M."/>
            <person name="Korzh V."/>
            <person name="Kondrychyn I."/>
            <person name="Lim Z.W."/>
            <person name="Tay B.H."/>
            <person name="Tohari S."/>
            <person name="Kong K.W."/>
            <person name="Ho S."/>
            <person name="Lorente-Galdos B."/>
            <person name="Quilez J."/>
            <person name="Marques-Bonet T."/>
            <person name="Raney B.J."/>
            <person name="Ingham P.W."/>
            <person name="Tay A."/>
            <person name="Hillier L.W."/>
            <person name="Minx P."/>
            <person name="Boehm T."/>
            <person name="Wilson R.K."/>
            <person name="Brenner S."/>
            <person name="Warren W.C."/>
        </authorList>
    </citation>
    <scope>NUCLEOTIDE SEQUENCE [LARGE SCALE GENOMIC DNA]</scope>
</reference>
<accession>A0A4W3GK09</accession>
<reference evidence="3" key="4">
    <citation type="submission" date="2025-08" db="UniProtKB">
        <authorList>
            <consortium name="Ensembl"/>
        </authorList>
    </citation>
    <scope>IDENTIFICATION</scope>
</reference>
<dbReference type="GO" id="GO:0005979">
    <property type="term" value="P:regulation of glycogen biosynthetic process"/>
    <property type="evidence" value="ECO:0007669"/>
    <property type="project" value="TreeGrafter"/>
</dbReference>
<keyword evidence="4" id="KW-1185">Reference proteome</keyword>
<name>A0A4W3GK09_CALMI</name>
<reference evidence="3" key="5">
    <citation type="submission" date="2025-09" db="UniProtKB">
        <authorList>
            <consortium name="Ensembl"/>
        </authorList>
    </citation>
    <scope>IDENTIFICATION</scope>
</reference>
<dbReference type="AlphaFoldDB" id="A0A4W3GK09"/>
<dbReference type="GO" id="GO:0008157">
    <property type="term" value="F:protein phosphatase 1 binding"/>
    <property type="evidence" value="ECO:0007669"/>
    <property type="project" value="TreeGrafter"/>
</dbReference>
<dbReference type="GeneTree" id="ENSGT00940000157682"/>
<feature type="domain" description="CBM21" evidence="2">
    <location>
        <begin position="155"/>
        <end position="266"/>
    </location>
</feature>
<dbReference type="GO" id="GO:0000164">
    <property type="term" value="C:protein phosphatase type 1 complex"/>
    <property type="evidence" value="ECO:0007669"/>
    <property type="project" value="TreeGrafter"/>
</dbReference>
<dbReference type="PANTHER" id="PTHR12307:SF40">
    <property type="entry name" value="PROTEIN PHOSPHATASE 1 REGULATORY SUBUNIT 3F"/>
    <property type="match status" value="1"/>
</dbReference>
<evidence type="ECO:0000259" key="2">
    <source>
        <dbReference type="PROSITE" id="PS51159"/>
    </source>
</evidence>
<evidence type="ECO:0000256" key="1">
    <source>
        <dbReference type="SAM" id="MobiDB-lite"/>
    </source>
</evidence>
<dbReference type="InterPro" id="IPR005036">
    <property type="entry name" value="CBM21_dom"/>
</dbReference>
<reference evidence="4" key="2">
    <citation type="journal article" date="2007" name="PLoS Biol.">
        <title>Survey sequencing and comparative analysis of the elephant shark (Callorhinchus milii) genome.</title>
        <authorList>
            <person name="Venkatesh B."/>
            <person name="Kirkness E.F."/>
            <person name="Loh Y.H."/>
            <person name="Halpern A.L."/>
            <person name="Lee A.P."/>
            <person name="Johnson J."/>
            <person name="Dandona N."/>
            <person name="Viswanathan L.D."/>
            <person name="Tay A."/>
            <person name="Venter J.C."/>
            <person name="Strausberg R.L."/>
            <person name="Brenner S."/>
        </authorList>
    </citation>
    <scope>NUCLEOTIDE SEQUENCE [LARGE SCALE GENOMIC DNA]</scope>
</reference>
<evidence type="ECO:0000313" key="3">
    <source>
        <dbReference type="Ensembl" id="ENSCMIP00000004023.1"/>
    </source>
</evidence>
<dbReference type="OMA" id="EYMRIHQ"/>
<dbReference type="Proteomes" id="UP000314986">
    <property type="component" value="Unassembled WGS sequence"/>
</dbReference>
<protein>
    <recommendedName>
        <fullName evidence="2">CBM21 domain-containing protein</fullName>
    </recommendedName>
</protein>
<sequence>MLARESLSPPSLSLPPTQSQRSGIRFNLGHTLPPPHSLSLSLAVSLSFSRSSEHEPPNEEPYEVHLILRSSPIPRKKSFLEKRDDEETCSKPPLTGCKVHFADRLGLDLVEVKFFEKFELSDYLGPSEVDLPKPEDFEFHIVPEFALPADLAQLLEKVRAQMVELESVETVEGDPLSIQGLVRVLNLDFVKTVHIRASLDSWATYYDYPAEYVSDQADTHTNLFRFRLSFVPPFVRDGARFEFAARYEVPEGVHWANNAGRNYSVPLHGIHCEV</sequence>
<reference evidence="4" key="1">
    <citation type="journal article" date="2006" name="Science">
        <title>Ancient noncoding elements conserved in the human genome.</title>
        <authorList>
            <person name="Venkatesh B."/>
            <person name="Kirkness E.F."/>
            <person name="Loh Y.H."/>
            <person name="Halpern A.L."/>
            <person name="Lee A.P."/>
            <person name="Johnson J."/>
            <person name="Dandona N."/>
            <person name="Viswanathan L.D."/>
            <person name="Tay A."/>
            <person name="Venter J.C."/>
            <person name="Strausberg R.L."/>
            <person name="Brenner S."/>
        </authorList>
    </citation>
    <scope>NUCLEOTIDE SEQUENCE [LARGE SCALE GENOMIC DNA]</scope>
</reference>
<feature type="region of interest" description="Disordered" evidence="1">
    <location>
        <begin position="1"/>
        <end position="30"/>
    </location>
</feature>